<dbReference type="OrthoDB" id="923957at2"/>
<name>A0A250KJ56_9BACT</name>
<dbReference type="SMR" id="A0A250KJ56"/>
<dbReference type="InterPro" id="IPR029058">
    <property type="entry name" value="AB_hydrolase_fold"/>
</dbReference>
<dbReference type="RefSeq" id="WP_120174796.1">
    <property type="nucleotide sequence ID" value="NZ_AP018050.1"/>
</dbReference>
<evidence type="ECO:0000313" key="3">
    <source>
        <dbReference type="EMBL" id="BBA29642.1"/>
    </source>
</evidence>
<sequence length="498" mass="53657">MKKLMIASLGMMLAMNMNAAKKPKTSALQFNPESGVKASLTMPDGKVVNYTAYNKLYFVTNVEDSTYQYMNIFVPEGANEQTPIFLRTYVGGYMASQAGDPQAEDASGRALAEGYVLVIPGSRGRTSTVKKGKKTVYTGRAPKALLDLKAAIRYLRHFDNLIPGNTEKIITDGTSAGGAMSSLMGATGNNPAYEPLLKAMGAADGRDDIFASVCYCPITDLDHADMAYEWLYGNTDSRKSLAASKQTLIKELAAQFPSYINSLGLKKPDGTLLNADNYLDYIKQIIIRSAQDAKDAGAVIPDSIGFTFSSEAAIQAPINGGVGMARPAGMGGGMPPMMMGGGKKVGEYITDLDMNKYLNYVVSTQPLKGVPSFDSYNVDGAAASGENGEFGNEQGSDVNFTAWAAAKTGSTLSDEIKDNVRLLNPMYFIGDTATSVAPHWYIRHGARDRDTAFPIAINLATKLQNAGKDVNFKLPWNRPHSGDYALKELFSWIAKIVK</sequence>
<dbReference type="Proteomes" id="UP000267517">
    <property type="component" value="Chromosome II"/>
</dbReference>
<feature type="domain" description="BD-FAE-like" evidence="2">
    <location>
        <begin position="70"/>
        <end position="232"/>
    </location>
</feature>
<protein>
    <submittedName>
        <fullName evidence="3">Tannase</fullName>
    </submittedName>
</protein>
<gene>
    <name evidence="3" type="primary">tanL</name>
    <name evidence="3" type="ORF">PMEL_200157</name>
</gene>
<organism evidence="3 4">
    <name type="scientific">Prevotella melaninogenica</name>
    <dbReference type="NCBI Taxonomy" id="28132"/>
    <lineage>
        <taxon>Bacteria</taxon>
        <taxon>Pseudomonadati</taxon>
        <taxon>Bacteroidota</taxon>
        <taxon>Bacteroidia</taxon>
        <taxon>Bacteroidales</taxon>
        <taxon>Prevotellaceae</taxon>
        <taxon>Prevotella</taxon>
    </lineage>
</organism>
<dbReference type="SUPFAM" id="SSF53474">
    <property type="entry name" value="alpha/beta-Hydrolases"/>
    <property type="match status" value="1"/>
</dbReference>
<reference evidence="3 4" key="1">
    <citation type="submission" date="2017-05" db="EMBL/GenBank/DDBJ databases">
        <title>whole genome sequence of Prevotella melaninogenica GAI 07411.</title>
        <authorList>
            <person name="Kondo Y."/>
            <person name="Hoshino T."/>
        </authorList>
    </citation>
    <scope>NUCLEOTIDE SEQUENCE [LARGE SCALE GENOMIC DNA]</scope>
    <source>
        <strain evidence="3 4">GAI 07411</strain>
    </source>
</reference>
<evidence type="ECO:0000259" key="2">
    <source>
        <dbReference type="Pfam" id="PF20434"/>
    </source>
</evidence>
<keyword evidence="1" id="KW-0732">Signal</keyword>
<evidence type="ECO:0000313" key="4">
    <source>
        <dbReference type="Proteomes" id="UP000267517"/>
    </source>
</evidence>
<dbReference type="Gene3D" id="3.40.50.1820">
    <property type="entry name" value="alpha/beta hydrolase"/>
    <property type="match status" value="1"/>
</dbReference>
<dbReference type="AlphaFoldDB" id="A0A250KJ56"/>
<feature type="signal peptide" evidence="1">
    <location>
        <begin position="1"/>
        <end position="19"/>
    </location>
</feature>
<feature type="chain" id="PRO_5012219579" evidence="1">
    <location>
        <begin position="20"/>
        <end position="498"/>
    </location>
</feature>
<accession>A0A250KJ56</accession>
<evidence type="ECO:0000256" key="1">
    <source>
        <dbReference type="SAM" id="SignalP"/>
    </source>
</evidence>
<dbReference type="Pfam" id="PF20434">
    <property type="entry name" value="BD-FAE"/>
    <property type="match status" value="1"/>
</dbReference>
<proteinExistence type="predicted"/>
<dbReference type="InterPro" id="IPR049492">
    <property type="entry name" value="BD-FAE-like_dom"/>
</dbReference>
<dbReference type="EMBL" id="AP018050">
    <property type="protein sequence ID" value="BBA29642.1"/>
    <property type="molecule type" value="Genomic_DNA"/>
</dbReference>